<feature type="transmembrane region" description="Helical" evidence="6">
    <location>
        <begin position="204"/>
        <end position="224"/>
    </location>
</feature>
<feature type="transmembrane region" description="Helical" evidence="6">
    <location>
        <begin position="81"/>
        <end position="100"/>
    </location>
</feature>
<evidence type="ECO:0000256" key="3">
    <source>
        <dbReference type="ARBA" id="ARBA00022692"/>
    </source>
</evidence>
<keyword evidence="5 6" id="KW-0472">Membrane</keyword>
<feature type="transmembrane region" description="Helical" evidence="6">
    <location>
        <begin position="262"/>
        <end position="282"/>
    </location>
</feature>
<evidence type="ECO:0000256" key="1">
    <source>
        <dbReference type="ARBA" id="ARBA00004141"/>
    </source>
</evidence>
<dbReference type="InterPro" id="IPR050638">
    <property type="entry name" value="AA-Vitamin_Transporters"/>
</dbReference>
<feature type="domain" description="EamA" evidence="7">
    <location>
        <begin position="2"/>
        <end position="124"/>
    </location>
</feature>
<protein>
    <recommendedName>
        <fullName evidence="7">EamA domain-containing protein</fullName>
    </recommendedName>
</protein>
<name>A0A1F4URV2_UNCKA</name>
<comment type="subcellular location">
    <subcellularLocation>
        <location evidence="1">Membrane</location>
        <topology evidence="1">Multi-pass membrane protein</topology>
    </subcellularLocation>
</comment>
<keyword evidence="3 6" id="KW-0812">Transmembrane</keyword>
<keyword evidence="4 6" id="KW-1133">Transmembrane helix</keyword>
<dbReference type="SUPFAM" id="SSF103481">
    <property type="entry name" value="Multidrug resistance efflux transporter EmrE"/>
    <property type="match status" value="2"/>
</dbReference>
<dbReference type="Proteomes" id="UP000176608">
    <property type="component" value="Unassembled WGS sequence"/>
</dbReference>
<accession>A0A1F4URV2</accession>
<sequence length="287" mass="30825">MALVFVVLSAVFAGLNLPALKYGLTELSPVLLMLIRFAAATLVIWLIYRPKIQKTALKASFLSAGALLLIILGLSLSTISYVQAILAFIPVAVGLGAHHLLGEKQTLKSIAGILLGLGGTLFIIFEVKISGTNGHQLVIGNLLVFFSAILSALYIVECRKLSKTISSIDLTFNQFVATTFVFILGMFAMAILGKPLVVSETTNVSLYSLIYLIIFGTVLMFFFYQKGIKQTNAYVVGLSQYLQLPVGVLSGVILFSDKISPVFILGTGLILAGSLIGTFNHLSNEKS</sequence>
<dbReference type="Pfam" id="PF00892">
    <property type="entry name" value="EamA"/>
    <property type="match status" value="2"/>
</dbReference>
<evidence type="ECO:0000256" key="5">
    <source>
        <dbReference type="ARBA" id="ARBA00023136"/>
    </source>
</evidence>
<gene>
    <name evidence="8" type="ORF">A2886_02970</name>
</gene>
<dbReference type="STRING" id="1802617.A2886_02970"/>
<feature type="transmembrane region" description="Helical" evidence="6">
    <location>
        <begin position="55"/>
        <end position="75"/>
    </location>
</feature>
<feature type="transmembrane region" description="Helical" evidence="6">
    <location>
        <begin position="107"/>
        <end position="125"/>
    </location>
</feature>
<evidence type="ECO:0000256" key="6">
    <source>
        <dbReference type="SAM" id="Phobius"/>
    </source>
</evidence>
<feature type="transmembrane region" description="Helical" evidence="6">
    <location>
        <begin position="29"/>
        <end position="48"/>
    </location>
</feature>
<dbReference type="PANTHER" id="PTHR32322:SF2">
    <property type="entry name" value="EAMA DOMAIN-CONTAINING PROTEIN"/>
    <property type="match status" value="1"/>
</dbReference>
<comment type="similarity">
    <text evidence="2">Belongs to the EamA transporter family.</text>
</comment>
<feature type="transmembrane region" description="Helical" evidence="6">
    <location>
        <begin position="168"/>
        <end position="192"/>
    </location>
</feature>
<evidence type="ECO:0000256" key="4">
    <source>
        <dbReference type="ARBA" id="ARBA00022989"/>
    </source>
</evidence>
<organism evidence="8 9">
    <name type="scientific">candidate division WWE3 bacterium RIFCSPHIGHO2_01_FULL_42_13</name>
    <dbReference type="NCBI Taxonomy" id="1802617"/>
    <lineage>
        <taxon>Bacteria</taxon>
        <taxon>Katanobacteria</taxon>
    </lineage>
</organism>
<evidence type="ECO:0000259" key="7">
    <source>
        <dbReference type="Pfam" id="PF00892"/>
    </source>
</evidence>
<comment type="caution">
    <text evidence="8">The sequence shown here is derived from an EMBL/GenBank/DDBJ whole genome shotgun (WGS) entry which is preliminary data.</text>
</comment>
<dbReference type="InterPro" id="IPR037185">
    <property type="entry name" value="EmrE-like"/>
</dbReference>
<dbReference type="PANTHER" id="PTHR32322">
    <property type="entry name" value="INNER MEMBRANE TRANSPORTER"/>
    <property type="match status" value="1"/>
</dbReference>
<feature type="transmembrane region" description="Helical" evidence="6">
    <location>
        <begin position="233"/>
        <end position="256"/>
    </location>
</feature>
<feature type="domain" description="EamA" evidence="7">
    <location>
        <begin position="139"/>
        <end position="276"/>
    </location>
</feature>
<feature type="transmembrane region" description="Helical" evidence="6">
    <location>
        <begin position="137"/>
        <end position="156"/>
    </location>
</feature>
<dbReference type="GO" id="GO:0016020">
    <property type="term" value="C:membrane"/>
    <property type="evidence" value="ECO:0007669"/>
    <property type="project" value="UniProtKB-SubCell"/>
</dbReference>
<evidence type="ECO:0000313" key="8">
    <source>
        <dbReference type="EMBL" id="OGC47707.1"/>
    </source>
</evidence>
<evidence type="ECO:0000256" key="2">
    <source>
        <dbReference type="ARBA" id="ARBA00007362"/>
    </source>
</evidence>
<reference evidence="8 9" key="1">
    <citation type="journal article" date="2016" name="Nat. Commun.">
        <title>Thousands of microbial genomes shed light on interconnected biogeochemical processes in an aquifer system.</title>
        <authorList>
            <person name="Anantharaman K."/>
            <person name="Brown C.T."/>
            <person name="Hug L.A."/>
            <person name="Sharon I."/>
            <person name="Castelle C.J."/>
            <person name="Probst A.J."/>
            <person name="Thomas B.C."/>
            <person name="Singh A."/>
            <person name="Wilkins M.J."/>
            <person name="Karaoz U."/>
            <person name="Brodie E.L."/>
            <person name="Williams K.H."/>
            <person name="Hubbard S.S."/>
            <person name="Banfield J.F."/>
        </authorList>
    </citation>
    <scope>NUCLEOTIDE SEQUENCE [LARGE SCALE GENOMIC DNA]</scope>
</reference>
<dbReference type="AlphaFoldDB" id="A0A1F4URV2"/>
<dbReference type="InterPro" id="IPR000620">
    <property type="entry name" value="EamA_dom"/>
</dbReference>
<proteinExistence type="inferred from homology"/>
<dbReference type="EMBL" id="MEVA01000006">
    <property type="protein sequence ID" value="OGC47707.1"/>
    <property type="molecule type" value="Genomic_DNA"/>
</dbReference>
<evidence type="ECO:0000313" key="9">
    <source>
        <dbReference type="Proteomes" id="UP000176608"/>
    </source>
</evidence>